<dbReference type="InterPro" id="IPR000960">
    <property type="entry name" value="Flavin_mOase"/>
</dbReference>
<accession>A0A1Y1Z2J5</accession>
<dbReference type="GO" id="GO:0050660">
    <property type="term" value="F:flavin adenine dinucleotide binding"/>
    <property type="evidence" value="ECO:0007669"/>
    <property type="project" value="InterPro"/>
</dbReference>
<dbReference type="PIRSF" id="PIRSF000332">
    <property type="entry name" value="FMO"/>
    <property type="match status" value="1"/>
</dbReference>
<organism evidence="6 7">
    <name type="scientific">Basidiobolus meristosporus CBS 931.73</name>
    <dbReference type="NCBI Taxonomy" id="1314790"/>
    <lineage>
        <taxon>Eukaryota</taxon>
        <taxon>Fungi</taxon>
        <taxon>Fungi incertae sedis</taxon>
        <taxon>Zoopagomycota</taxon>
        <taxon>Entomophthoromycotina</taxon>
        <taxon>Basidiobolomycetes</taxon>
        <taxon>Basidiobolales</taxon>
        <taxon>Basidiobolaceae</taxon>
        <taxon>Basidiobolus</taxon>
    </lineage>
</organism>
<dbReference type="InterPro" id="IPR050346">
    <property type="entry name" value="FMO-like"/>
</dbReference>
<dbReference type="EMBL" id="MCFE01000034">
    <property type="protein sequence ID" value="ORY04520.1"/>
    <property type="molecule type" value="Genomic_DNA"/>
</dbReference>
<dbReference type="InParanoid" id="A0A1Y1Z2J5"/>
<dbReference type="Pfam" id="PF00743">
    <property type="entry name" value="FMO-like"/>
    <property type="match status" value="2"/>
</dbReference>
<keyword evidence="5" id="KW-0560">Oxidoreductase</keyword>
<evidence type="ECO:0000256" key="5">
    <source>
        <dbReference type="ARBA" id="ARBA00023002"/>
    </source>
</evidence>
<dbReference type="OrthoDB" id="66881at2759"/>
<evidence type="ECO:0000313" key="6">
    <source>
        <dbReference type="EMBL" id="ORY04520.1"/>
    </source>
</evidence>
<dbReference type="SUPFAM" id="SSF51905">
    <property type="entry name" value="FAD/NAD(P)-binding domain"/>
    <property type="match status" value="2"/>
</dbReference>
<gene>
    <name evidence="6" type="ORF">K493DRAFT_311365</name>
</gene>
<keyword evidence="7" id="KW-1185">Reference proteome</keyword>
<dbReference type="STRING" id="1314790.A0A1Y1Z2J5"/>
<evidence type="ECO:0000256" key="1">
    <source>
        <dbReference type="ARBA" id="ARBA00009183"/>
    </source>
</evidence>
<dbReference type="GO" id="GO:0050661">
    <property type="term" value="F:NADP binding"/>
    <property type="evidence" value="ECO:0007669"/>
    <property type="project" value="InterPro"/>
</dbReference>
<evidence type="ECO:0000313" key="7">
    <source>
        <dbReference type="Proteomes" id="UP000193498"/>
    </source>
</evidence>
<dbReference type="AlphaFoldDB" id="A0A1Y1Z2J5"/>
<dbReference type="Proteomes" id="UP000193498">
    <property type="component" value="Unassembled WGS sequence"/>
</dbReference>
<dbReference type="FunCoup" id="A0A1Y1Z2J5">
    <property type="interactions" value="37"/>
</dbReference>
<dbReference type="PANTHER" id="PTHR23023">
    <property type="entry name" value="DIMETHYLANILINE MONOOXYGENASE"/>
    <property type="match status" value="1"/>
</dbReference>
<evidence type="ECO:0000256" key="2">
    <source>
        <dbReference type="ARBA" id="ARBA00022630"/>
    </source>
</evidence>
<evidence type="ECO:0000256" key="3">
    <source>
        <dbReference type="ARBA" id="ARBA00022827"/>
    </source>
</evidence>
<dbReference type="Gene3D" id="3.50.50.60">
    <property type="entry name" value="FAD/NAD(P)-binding domain"/>
    <property type="match status" value="2"/>
</dbReference>
<comment type="similarity">
    <text evidence="1">Belongs to the FMO family.</text>
</comment>
<dbReference type="PRINTS" id="PR00370">
    <property type="entry name" value="FMOXYGENASE"/>
</dbReference>
<dbReference type="GO" id="GO:0004499">
    <property type="term" value="F:N,N-dimethylaniline monooxygenase activity"/>
    <property type="evidence" value="ECO:0007669"/>
    <property type="project" value="InterPro"/>
</dbReference>
<comment type="caution">
    <text evidence="6">The sequence shown here is derived from an EMBL/GenBank/DDBJ whole genome shotgun (WGS) entry which is preliminary data.</text>
</comment>
<evidence type="ECO:0000256" key="4">
    <source>
        <dbReference type="ARBA" id="ARBA00022857"/>
    </source>
</evidence>
<sequence length="431" mass="48344">MTIKPITRVAIIGAGAAGLATAQSLNKEQHGWKVTIFEKAWVVGGTWNYEDAENASVHLPSTQPLGENSKILHKGGIYESLQTNIPIPVMAFKDFPFPEGTPLFPAHSVVSQYLRDFAEQQGILPSIKFNTEVLDVSWSEDKWTCVYTQQDGNKNVEDFDAVIVCNGHYTVPYLPDVPGLSDLISKTPGRVIHSRQYRKPDNYQGKSVLVIGGGYSALEIAREVSFHAKLVYQSITGKGRPVDTSDGNGVDSNKLRIVGKITKFDNETDSIYFDDGTTLDSIPDLIIFATGYLYSFPFLSQRGPENAKILSNGFSVHNIYEQVFYIPNPTLAFVGLPNKIAPFPLFQYQATWISKVLSRKVKLPSVEEMTQSYKQELAEWKGKKFHVFRTREVDYCNRISKYTVGAIAPVPEWWAEMRPKAHKMRVKELGH</sequence>
<keyword evidence="2" id="KW-0285">Flavoprotein</keyword>
<keyword evidence="3" id="KW-0274">FAD</keyword>
<reference evidence="6 7" key="1">
    <citation type="submission" date="2016-07" db="EMBL/GenBank/DDBJ databases">
        <title>Pervasive Adenine N6-methylation of Active Genes in Fungi.</title>
        <authorList>
            <consortium name="DOE Joint Genome Institute"/>
            <person name="Mondo S.J."/>
            <person name="Dannebaum R.O."/>
            <person name="Kuo R.C."/>
            <person name="Labutti K."/>
            <person name="Haridas S."/>
            <person name="Kuo A."/>
            <person name="Salamov A."/>
            <person name="Ahrendt S.R."/>
            <person name="Lipzen A."/>
            <person name="Sullivan W."/>
            <person name="Andreopoulos W.B."/>
            <person name="Clum A."/>
            <person name="Lindquist E."/>
            <person name="Daum C."/>
            <person name="Ramamoorthy G.K."/>
            <person name="Gryganskyi A."/>
            <person name="Culley D."/>
            <person name="Magnuson J.K."/>
            <person name="James T.Y."/>
            <person name="O'Malley M.A."/>
            <person name="Stajich J.E."/>
            <person name="Spatafora J.W."/>
            <person name="Visel A."/>
            <person name="Grigoriev I.V."/>
        </authorList>
    </citation>
    <scope>NUCLEOTIDE SEQUENCE [LARGE SCALE GENOMIC DNA]</scope>
    <source>
        <strain evidence="6 7">CBS 931.73</strain>
    </source>
</reference>
<protein>
    <submittedName>
        <fullName evidence="6">FAD/NAD(P)-binding domain-containing protein</fullName>
    </submittedName>
</protein>
<keyword evidence="4" id="KW-0521">NADP</keyword>
<dbReference type="InterPro" id="IPR036188">
    <property type="entry name" value="FAD/NAD-bd_sf"/>
</dbReference>
<dbReference type="InterPro" id="IPR020946">
    <property type="entry name" value="Flavin_mOase-like"/>
</dbReference>
<proteinExistence type="inferred from homology"/>
<name>A0A1Y1Z2J5_9FUNG</name>